<name>A0A1N7NL43_9BACT</name>
<evidence type="ECO:0000313" key="9">
    <source>
        <dbReference type="Proteomes" id="UP000186026"/>
    </source>
</evidence>
<dbReference type="PROSITE" id="PS50249">
    <property type="entry name" value="MPN"/>
    <property type="match status" value="1"/>
</dbReference>
<feature type="domain" description="MPN" evidence="7">
    <location>
        <begin position="109"/>
        <end position="231"/>
    </location>
</feature>
<evidence type="ECO:0000256" key="4">
    <source>
        <dbReference type="ARBA" id="ARBA00022833"/>
    </source>
</evidence>
<dbReference type="InterPro" id="IPR037518">
    <property type="entry name" value="MPN"/>
</dbReference>
<dbReference type="Gene3D" id="3.40.140.10">
    <property type="entry name" value="Cytidine Deaminase, domain 2"/>
    <property type="match status" value="1"/>
</dbReference>
<dbReference type="InterPro" id="IPR025657">
    <property type="entry name" value="RadC_JAB"/>
</dbReference>
<keyword evidence="5" id="KW-0482">Metalloprotease</keyword>
<dbReference type="STRING" id="529505.SAMN05421761_110133"/>
<dbReference type="InterPro" id="IPR001405">
    <property type="entry name" value="UPF0758"/>
</dbReference>
<dbReference type="RefSeq" id="WP_076501891.1">
    <property type="nucleotide sequence ID" value="NZ_FTOP01000010.1"/>
</dbReference>
<keyword evidence="9" id="KW-1185">Reference proteome</keyword>
<dbReference type="Pfam" id="PF20582">
    <property type="entry name" value="UPF0758_N"/>
    <property type="match status" value="1"/>
</dbReference>
<dbReference type="SUPFAM" id="SSF47781">
    <property type="entry name" value="RuvA domain 2-like"/>
    <property type="match status" value="1"/>
</dbReference>
<dbReference type="InterPro" id="IPR010994">
    <property type="entry name" value="RuvA_2-like"/>
</dbReference>
<evidence type="ECO:0000256" key="3">
    <source>
        <dbReference type="ARBA" id="ARBA00022801"/>
    </source>
</evidence>
<comment type="similarity">
    <text evidence="6">Belongs to the UPF0758 family.</text>
</comment>
<dbReference type="AlphaFoldDB" id="A0A1N7NL43"/>
<dbReference type="PANTHER" id="PTHR30471:SF3">
    <property type="entry name" value="UPF0758 PROTEIN YEES-RELATED"/>
    <property type="match status" value="1"/>
</dbReference>
<reference evidence="9" key="1">
    <citation type="submission" date="2017-01" db="EMBL/GenBank/DDBJ databases">
        <authorList>
            <person name="Varghese N."/>
            <person name="Submissions S."/>
        </authorList>
    </citation>
    <scope>NUCLEOTIDE SEQUENCE [LARGE SCALE GENOMIC DNA]</scope>
    <source>
        <strain evidence="9">DSM 46698</strain>
    </source>
</reference>
<dbReference type="PROSITE" id="PS01302">
    <property type="entry name" value="UPF0758"/>
    <property type="match status" value="1"/>
</dbReference>
<gene>
    <name evidence="8" type="ORF">SAMN05421761_110133</name>
</gene>
<dbReference type="Proteomes" id="UP000186026">
    <property type="component" value="Unassembled WGS sequence"/>
</dbReference>
<keyword evidence="1" id="KW-0645">Protease</keyword>
<dbReference type="GO" id="GO:0008237">
    <property type="term" value="F:metallopeptidase activity"/>
    <property type="evidence" value="ECO:0007669"/>
    <property type="project" value="UniProtKB-KW"/>
</dbReference>
<evidence type="ECO:0000256" key="2">
    <source>
        <dbReference type="ARBA" id="ARBA00022723"/>
    </source>
</evidence>
<keyword evidence="4" id="KW-0862">Zinc</keyword>
<evidence type="ECO:0000259" key="7">
    <source>
        <dbReference type="PROSITE" id="PS50249"/>
    </source>
</evidence>
<dbReference type="PANTHER" id="PTHR30471">
    <property type="entry name" value="DNA REPAIR PROTEIN RADC"/>
    <property type="match status" value="1"/>
</dbReference>
<dbReference type="InterPro" id="IPR020891">
    <property type="entry name" value="UPF0758_CS"/>
</dbReference>
<protein>
    <submittedName>
        <fullName evidence="8">DNA replication and repair protein RadC</fullName>
    </submittedName>
</protein>
<dbReference type="CDD" id="cd08071">
    <property type="entry name" value="MPN_DUF2466"/>
    <property type="match status" value="1"/>
</dbReference>
<accession>A0A1N7NL43</accession>
<organism evidence="8 9">
    <name type="scientific">Belliella pelovolcani</name>
    <dbReference type="NCBI Taxonomy" id="529505"/>
    <lineage>
        <taxon>Bacteria</taxon>
        <taxon>Pseudomonadati</taxon>
        <taxon>Bacteroidota</taxon>
        <taxon>Cytophagia</taxon>
        <taxon>Cytophagales</taxon>
        <taxon>Cyclobacteriaceae</taxon>
        <taxon>Belliella</taxon>
    </lineage>
</organism>
<keyword evidence="2" id="KW-0479">Metal-binding</keyword>
<evidence type="ECO:0000256" key="5">
    <source>
        <dbReference type="ARBA" id="ARBA00023049"/>
    </source>
</evidence>
<dbReference type="GO" id="GO:0046872">
    <property type="term" value="F:metal ion binding"/>
    <property type="evidence" value="ECO:0007669"/>
    <property type="project" value="UniProtKB-KW"/>
</dbReference>
<evidence type="ECO:0000313" key="8">
    <source>
        <dbReference type="EMBL" id="SIS99096.1"/>
    </source>
</evidence>
<dbReference type="Pfam" id="PF04002">
    <property type="entry name" value="RadC"/>
    <property type="match status" value="1"/>
</dbReference>
<sequence length="231" mass="25837">MDPYQSIKISLLAEEDRPREKLLLKGKSALSDAELIAILIGSGTKSLSAVDLSRHMLSKVNFNLADLARMSVKDLQQFKGIGEAKAISIVSALELGRRRKLQEPVRKPRIDSSQKAYDFMKEDLLDEIVENFWVIYLNRNNNVIKKQLISKGGANATVADPKLIFKYALEVMASSMILVHNHPSGNLRPSDQDRSLTKRLTSIGKNLEVTVMDHVIFTDSGYFSFADEGLM</sequence>
<keyword evidence="3" id="KW-0378">Hydrolase</keyword>
<dbReference type="OrthoDB" id="9804482at2"/>
<proteinExistence type="inferred from homology"/>
<dbReference type="EMBL" id="FTOP01000010">
    <property type="protein sequence ID" value="SIS99096.1"/>
    <property type="molecule type" value="Genomic_DNA"/>
</dbReference>
<evidence type="ECO:0000256" key="1">
    <source>
        <dbReference type="ARBA" id="ARBA00022670"/>
    </source>
</evidence>
<evidence type="ECO:0000256" key="6">
    <source>
        <dbReference type="RuleBase" id="RU003797"/>
    </source>
</evidence>
<dbReference type="NCBIfam" id="TIGR00608">
    <property type="entry name" value="radc"/>
    <property type="match status" value="1"/>
</dbReference>
<dbReference type="NCBIfam" id="NF000642">
    <property type="entry name" value="PRK00024.1"/>
    <property type="match status" value="1"/>
</dbReference>
<dbReference type="GO" id="GO:0006508">
    <property type="term" value="P:proteolysis"/>
    <property type="evidence" value="ECO:0007669"/>
    <property type="project" value="UniProtKB-KW"/>
</dbReference>
<dbReference type="InterPro" id="IPR046778">
    <property type="entry name" value="UPF0758_N"/>
</dbReference>